<dbReference type="Proteomes" id="UP000479043">
    <property type="component" value="Unassembled WGS sequence"/>
</dbReference>
<keyword evidence="2" id="KW-0645">Protease</keyword>
<evidence type="ECO:0000256" key="6">
    <source>
        <dbReference type="ARBA" id="ARBA00023049"/>
    </source>
</evidence>
<dbReference type="RefSeq" id="WP_160972027.1">
    <property type="nucleotide sequence ID" value="NZ_WWEN01000002.1"/>
</dbReference>
<dbReference type="GO" id="GO:0046872">
    <property type="term" value="F:metal ion binding"/>
    <property type="evidence" value="ECO:0007669"/>
    <property type="project" value="UniProtKB-KW"/>
</dbReference>
<gene>
    <name evidence="8" type="ORF">GR167_03330</name>
</gene>
<dbReference type="AlphaFoldDB" id="A0A6L8LF30"/>
<evidence type="ECO:0000313" key="9">
    <source>
        <dbReference type="Proteomes" id="UP000479043"/>
    </source>
</evidence>
<evidence type="ECO:0000256" key="5">
    <source>
        <dbReference type="ARBA" id="ARBA00022833"/>
    </source>
</evidence>
<name>A0A6L8LF30_9RHOB</name>
<reference evidence="8 9" key="1">
    <citation type="submission" date="2020-01" db="EMBL/GenBank/DDBJ databases">
        <authorList>
            <person name="Chen S."/>
        </authorList>
    </citation>
    <scope>NUCLEOTIDE SEQUENCE [LARGE SCALE GENOMIC DNA]</scope>
    <source>
        <strain evidence="8 9">GS-10</strain>
    </source>
</reference>
<dbReference type="GO" id="GO:0004222">
    <property type="term" value="F:metalloendopeptidase activity"/>
    <property type="evidence" value="ECO:0007669"/>
    <property type="project" value="InterPro"/>
</dbReference>
<evidence type="ECO:0000256" key="1">
    <source>
        <dbReference type="ARBA" id="ARBA00001947"/>
    </source>
</evidence>
<dbReference type="Gene3D" id="3.90.132.10">
    <property type="entry name" value="Leishmanolysin , domain 2"/>
    <property type="match status" value="1"/>
</dbReference>
<proteinExistence type="predicted"/>
<keyword evidence="4" id="KW-0378">Hydrolase</keyword>
<keyword evidence="6" id="KW-0482">Metalloprotease</keyword>
<keyword evidence="3" id="KW-0479">Metal-binding</keyword>
<protein>
    <recommendedName>
        <fullName evidence="10">Leishmanolysin</fullName>
    </recommendedName>
</protein>
<dbReference type="GO" id="GO:0007155">
    <property type="term" value="P:cell adhesion"/>
    <property type="evidence" value="ECO:0007669"/>
    <property type="project" value="InterPro"/>
</dbReference>
<keyword evidence="5" id="KW-0862">Zinc</keyword>
<evidence type="ECO:0008006" key="10">
    <source>
        <dbReference type="Google" id="ProtNLM"/>
    </source>
</evidence>
<comment type="cofactor">
    <cofactor evidence="1">
        <name>Zn(2+)</name>
        <dbReference type="ChEBI" id="CHEBI:29105"/>
    </cofactor>
</comment>
<organism evidence="8 9">
    <name type="scientific">Thalassovita mangrovi</name>
    <dbReference type="NCBI Taxonomy" id="2692236"/>
    <lineage>
        <taxon>Bacteria</taxon>
        <taxon>Pseudomonadati</taxon>
        <taxon>Pseudomonadota</taxon>
        <taxon>Alphaproteobacteria</taxon>
        <taxon>Rhodobacterales</taxon>
        <taxon>Roseobacteraceae</taxon>
        <taxon>Thalassovita</taxon>
    </lineage>
</organism>
<sequence length="374" mass="38298">MAFEPDLFHSQYQLGRNDAPDGGSPVDAFDLADLFSDTFSWLDDPAEPGGDAFEVVRALRDDWQGWQGPSYSAGLRPAEIDRIDTEAWAKPDGVGGGKGGGSDGGGKGGGGNGGGKGGGNSGGGDTGLLDSYVSSADGSDYNIEIVFNGSWTAALQNAFVTAADAISSIILGDVADIIGGAYATDDITITAELSDIDGSGGILGQAGPTVYRTADYLPVAGIMQFDVADAEDFDGLGLFDDIVFHEMLHTIGFGTMWDLMGLTSGSIATQDLSFTGAMATEVYNTDFVALSGGTASGVPVEMDGGPGTAGGHWDEAAFGSEIMTGYINASNYLSEMTVAALEDMGYDTYLDNPFAAGDLTGSDPLSAINGTLFA</sequence>
<feature type="region of interest" description="Disordered" evidence="7">
    <location>
        <begin position="87"/>
        <end position="122"/>
    </location>
</feature>
<comment type="caution">
    <text evidence="8">The sequence shown here is derived from an EMBL/GenBank/DDBJ whole genome shotgun (WGS) entry which is preliminary data.</text>
</comment>
<dbReference type="GO" id="GO:0016020">
    <property type="term" value="C:membrane"/>
    <property type="evidence" value="ECO:0007669"/>
    <property type="project" value="InterPro"/>
</dbReference>
<keyword evidence="9" id="KW-1185">Reference proteome</keyword>
<dbReference type="EMBL" id="WWEN01000002">
    <property type="protein sequence ID" value="MYM54323.1"/>
    <property type="molecule type" value="Genomic_DNA"/>
</dbReference>
<accession>A0A6L8LF30</accession>
<dbReference type="Pfam" id="PF01457">
    <property type="entry name" value="Peptidase_M8"/>
    <property type="match status" value="1"/>
</dbReference>
<evidence type="ECO:0000256" key="2">
    <source>
        <dbReference type="ARBA" id="ARBA00022670"/>
    </source>
</evidence>
<feature type="compositionally biased region" description="Gly residues" evidence="7">
    <location>
        <begin position="93"/>
        <end position="122"/>
    </location>
</feature>
<evidence type="ECO:0000313" key="8">
    <source>
        <dbReference type="EMBL" id="MYM54323.1"/>
    </source>
</evidence>
<evidence type="ECO:0000256" key="7">
    <source>
        <dbReference type="SAM" id="MobiDB-lite"/>
    </source>
</evidence>
<dbReference type="SUPFAM" id="SSF55486">
    <property type="entry name" value="Metalloproteases ('zincins'), catalytic domain"/>
    <property type="match status" value="1"/>
</dbReference>
<dbReference type="GO" id="GO:0006508">
    <property type="term" value="P:proteolysis"/>
    <property type="evidence" value="ECO:0007669"/>
    <property type="project" value="UniProtKB-KW"/>
</dbReference>
<evidence type="ECO:0000256" key="3">
    <source>
        <dbReference type="ARBA" id="ARBA00022723"/>
    </source>
</evidence>
<dbReference type="InterPro" id="IPR001577">
    <property type="entry name" value="Peptidase_M8"/>
</dbReference>
<evidence type="ECO:0000256" key="4">
    <source>
        <dbReference type="ARBA" id="ARBA00022801"/>
    </source>
</evidence>